<sequence>MSTRWILKDEKRADYRQPGPPSQPTLVRHTEYCSSKRAAGLRAVTFPTAGKGAASPRRPEGTEGPPMGPAASSRKPLDSRTSEALMAARTPTPPKPNRARVGRCAEDDWSVDATVYRQGS</sequence>
<proteinExistence type="predicted"/>
<name>A0AA39HFV6_9BILA</name>
<gene>
    <name evidence="2" type="ORF">QR680_017522</name>
</gene>
<comment type="caution">
    <text evidence="2">The sequence shown here is derived from an EMBL/GenBank/DDBJ whole genome shotgun (WGS) entry which is preliminary data.</text>
</comment>
<protein>
    <submittedName>
        <fullName evidence="2">Uncharacterized protein</fullName>
    </submittedName>
</protein>
<feature type="region of interest" description="Disordered" evidence="1">
    <location>
        <begin position="1"/>
        <end position="29"/>
    </location>
</feature>
<reference evidence="2" key="1">
    <citation type="submission" date="2023-06" db="EMBL/GenBank/DDBJ databases">
        <title>Genomic analysis of the entomopathogenic nematode Steinernema hermaphroditum.</title>
        <authorList>
            <person name="Schwarz E.M."/>
            <person name="Heppert J.K."/>
            <person name="Baniya A."/>
            <person name="Schwartz H.T."/>
            <person name="Tan C.-H."/>
            <person name="Antoshechkin I."/>
            <person name="Sternberg P.W."/>
            <person name="Goodrich-Blair H."/>
            <person name="Dillman A.R."/>
        </authorList>
    </citation>
    <scope>NUCLEOTIDE SEQUENCE</scope>
    <source>
        <strain evidence="2">PS9179</strain>
        <tissue evidence="2">Whole animal</tissue>
    </source>
</reference>
<feature type="compositionally biased region" description="Basic and acidic residues" evidence="1">
    <location>
        <begin position="1"/>
        <end position="15"/>
    </location>
</feature>
<organism evidence="2 3">
    <name type="scientific">Steinernema hermaphroditum</name>
    <dbReference type="NCBI Taxonomy" id="289476"/>
    <lineage>
        <taxon>Eukaryota</taxon>
        <taxon>Metazoa</taxon>
        <taxon>Ecdysozoa</taxon>
        <taxon>Nematoda</taxon>
        <taxon>Chromadorea</taxon>
        <taxon>Rhabditida</taxon>
        <taxon>Tylenchina</taxon>
        <taxon>Panagrolaimomorpha</taxon>
        <taxon>Strongyloidoidea</taxon>
        <taxon>Steinernematidae</taxon>
        <taxon>Steinernema</taxon>
    </lineage>
</organism>
<dbReference type="EMBL" id="JAUCMV010000004">
    <property type="protein sequence ID" value="KAK0404579.1"/>
    <property type="molecule type" value="Genomic_DNA"/>
</dbReference>
<accession>A0AA39HFV6</accession>
<evidence type="ECO:0000313" key="3">
    <source>
        <dbReference type="Proteomes" id="UP001175271"/>
    </source>
</evidence>
<keyword evidence="3" id="KW-1185">Reference proteome</keyword>
<evidence type="ECO:0000313" key="2">
    <source>
        <dbReference type="EMBL" id="KAK0404579.1"/>
    </source>
</evidence>
<evidence type="ECO:0000256" key="1">
    <source>
        <dbReference type="SAM" id="MobiDB-lite"/>
    </source>
</evidence>
<dbReference type="Proteomes" id="UP001175271">
    <property type="component" value="Unassembled WGS sequence"/>
</dbReference>
<feature type="region of interest" description="Disordered" evidence="1">
    <location>
        <begin position="43"/>
        <end position="105"/>
    </location>
</feature>
<dbReference type="AlphaFoldDB" id="A0AA39HFV6"/>